<accession>A0AAJ5WG55</accession>
<dbReference type="AlphaFoldDB" id="A0AAJ5WG55"/>
<reference evidence="1" key="1">
    <citation type="submission" date="2023-03" db="EMBL/GenBank/DDBJ databases">
        <title>Andean soil-derived lignocellulolytic bacterial consortium as a source of novel taxa and putative plastic-active enzymes.</title>
        <authorList>
            <person name="Diaz-Garcia L."/>
            <person name="Chuvochina M."/>
            <person name="Feuerriegel G."/>
            <person name="Bunk B."/>
            <person name="Sproer C."/>
            <person name="Streit W.R."/>
            <person name="Rodriguez L.M."/>
            <person name="Overmann J."/>
            <person name="Jimenez D.J."/>
        </authorList>
    </citation>
    <scope>NUCLEOTIDE SEQUENCE</scope>
    <source>
        <strain evidence="1">MAG 876</strain>
    </source>
</reference>
<dbReference type="EMBL" id="CP119325">
    <property type="protein sequence ID" value="WEK30190.1"/>
    <property type="molecule type" value="Genomic_DNA"/>
</dbReference>
<evidence type="ECO:0000313" key="2">
    <source>
        <dbReference type="Proteomes" id="UP001216329"/>
    </source>
</evidence>
<proteinExistence type="predicted"/>
<name>A0AAJ5WG55_9PSED</name>
<sequence length="68" mass="7501">MDEAILGELRRQLGIEGDSVNEGKLEDMPLSKLRRHLEVLGANLELIVHLPGDVKITLRGLDELSNGI</sequence>
<gene>
    <name evidence="1" type="ORF">P0Y58_25415</name>
</gene>
<protein>
    <submittedName>
        <fullName evidence="1">Uncharacterized protein</fullName>
    </submittedName>
</protein>
<evidence type="ECO:0000313" key="1">
    <source>
        <dbReference type="EMBL" id="WEK30190.1"/>
    </source>
</evidence>
<organism evidence="1 2">
    <name type="scientific">Candidatus Pseudomonas phytovorans</name>
    <dbReference type="NCBI Taxonomy" id="3121377"/>
    <lineage>
        <taxon>Bacteria</taxon>
        <taxon>Pseudomonadati</taxon>
        <taxon>Pseudomonadota</taxon>
        <taxon>Gammaproteobacteria</taxon>
        <taxon>Pseudomonadales</taxon>
        <taxon>Pseudomonadaceae</taxon>
        <taxon>Pseudomonas</taxon>
    </lineage>
</organism>
<dbReference type="Proteomes" id="UP001216329">
    <property type="component" value="Chromosome"/>
</dbReference>